<comment type="caution">
    <text evidence="4">The sequence shown here is derived from an EMBL/GenBank/DDBJ whole genome shotgun (WGS) entry which is preliminary data.</text>
</comment>
<dbReference type="InterPro" id="IPR016181">
    <property type="entry name" value="Acyl_CoA_acyltransferase"/>
</dbReference>
<evidence type="ECO:0000313" key="4">
    <source>
        <dbReference type="EMBL" id="MFL9877244.1"/>
    </source>
</evidence>
<gene>
    <name evidence="4" type="ORF">PQR63_02525</name>
</gene>
<dbReference type="InterPro" id="IPR050680">
    <property type="entry name" value="YpeA/RimI_acetyltransf"/>
</dbReference>
<organism evidence="4 5">
    <name type="scientific">Herbaspirillum rhizosphaerae</name>
    <dbReference type="NCBI Taxonomy" id="346179"/>
    <lineage>
        <taxon>Bacteria</taxon>
        <taxon>Pseudomonadati</taxon>
        <taxon>Pseudomonadota</taxon>
        <taxon>Betaproteobacteria</taxon>
        <taxon>Burkholderiales</taxon>
        <taxon>Oxalobacteraceae</taxon>
        <taxon>Herbaspirillum</taxon>
    </lineage>
</organism>
<evidence type="ECO:0000259" key="3">
    <source>
        <dbReference type="PROSITE" id="PS51186"/>
    </source>
</evidence>
<dbReference type="PANTHER" id="PTHR43420:SF44">
    <property type="entry name" value="ACETYLTRANSFERASE YPEA"/>
    <property type="match status" value="1"/>
</dbReference>
<sequence length="162" mass="17881">MQHQLKMIPMTTTDFERFVETSSTDYAEQCRLTGLPSLITSQPQARANLQALLPLGVATPGHYLMLLQEEESGASVGEIWFGEVTEDGDTSAFLYDLTIDAAHRRRGFASAALDLLMEEVRLRGLNSLSLNVFAHNEAAQALYRKAGFVASEITMVRTLSLD</sequence>
<dbReference type="EMBL" id="JAQQFR010000002">
    <property type="protein sequence ID" value="MFL9877244.1"/>
    <property type="molecule type" value="Genomic_DNA"/>
</dbReference>
<feature type="domain" description="N-acetyltransferase" evidence="3">
    <location>
        <begin position="5"/>
        <end position="162"/>
    </location>
</feature>
<dbReference type="Pfam" id="PF00583">
    <property type="entry name" value="Acetyltransf_1"/>
    <property type="match status" value="1"/>
</dbReference>
<accession>A0ABW8Z4J1</accession>
<keyword evidence="2" id="KW-0012">Acyltransferase</keyword>
<dbReference type="Gene3D" id="3.40.630.30">
    <property type="match status" value="1"/>
</dbReference>
<dbReference type="SUPFAM" id="SSF55729">
    <property type="entry name" value="Acyl-CoA N-acyltransferases (Nat)"/>
    <property type="match status" value="1"/>
</dbReference>
<name>A0ABW8Z4J1_9BURK</name>
<dbReference type="InterPro" id="IPR000182">
    <property type="entry name" value="GNAT_dom"/>
</dbReference>
<dbReference type="PROSITE" id="PS51186">
    <property type="entry name" value="GNAT"/>
    <property type="match status" value="1"/>
</dbReference>
<evidence type="ECO:0000256" key="1">
    <source>
        <dbReference type="ARBA" id="ARBA00022679"/>
    </source>
</evidence>
<dbReference type="CDD" id="cd04301">
    <property type="entry name" value="NAT_SF"/>
    <property type="match status" value="1"/>
</dbReference>
<evidence type="ECO:0000256" key="2">
    <source>
        <dbReference type="ARBA" id="ARBA00023315"/>
    </source>
</evidence>
<evidence type="ECO:0000313" key="5">
    <source>
        <dbReference type="Proteomes" id="UP001629214"/>
    </source>
</evidence>
<dbReference type="Proteomes" id="UP001629214">
    <property type="component" value="Unassembled WGS sequence"/>
</dbReference>
<proteinExistence type="predicted"/>
<reference evidence="4 5" key="1">
    <citation type="journal article" date="2024" name="Chem. Sci.">
        <title>Discovery of megapolipeptins by genome mining of a Burkholderiales bacteria collection.</title>
        <authorList>
            <person name="Paulo B.S."/>
            <person name="Recchia M.J.J."/>
            <person name="Lee S."/>
            <person name="Fergusson C.H."/>
            <person name="Romanowski S.B."/>
            <person name="Hernandez A."/>
            <person name="Krull N."/>
            <person name="Liu D.Y."/>
            <person name="Cavanagh H."/>
            <person name="Bos A."/>
            <person name="Gray C.A."/>
            <person name="Murphy B.T."/>
            <person name="Linington R.G."/>
            <person name="Eustaquio A.S."/>
        </authorList>
    </citation>
    <scope>NUCLEOTIDE SEQUENCE [LARGE SCALE GENOMIC DNA]</scope>
    <source>
        <strain evidence="4 5">RL21-008-BIB-B</strain>
    </source>
</reference>
<protein>
    <submittedName>
        <fullName evidence="4">GNAT family N-acetyltransferase</fullName>
    </submittedName>
</protein>
<keyword evidence="5" id="KW-1185">Reference proteome</keyword>
<dbReference type="RefSeq" id="WP_408165398.1">
    <property type="nucleotide sequence ID" value="NZ_JAQQFR010000002.1"/>
</dbReference>
<dbReference type="PANTHER" id="PTHR43420">
    <property type="entry name" value="ACETYLTRANSFERASE"/>
    <property type="match status" value="1"/>
</dbReference>
<keyword evidence="1" id="KW-0808">Transferase</keyword>